<keyword evidence="10 13" id="KW-0067">ATP-binding</keyword>
<dbReference type="HAMAP" id="MF_00414">
    <property type="entry name" value="UbiB"/>
    <property type="match status" value="1"/>
</dbReference>
<evidence type="ECO:0000256" key="1">
    <source>
        <dbReference type="ARBA" id="ARBA00005020"/>
    </source>
</evidence>
<dbReference type="AlphaFoldDB" id="A0A7C1WU32"/>
<evidence type="ECO:0000256" key="11">
    <source>
        <dbReference type="ARBA" id="ARBA00022989"/>
    </source>
</evidence>
<dbReference type="CDD" id="cd13972">
    <property type="entry name" value="UbiB"/>
    <property type="match status" value="1"/>
</dbReference>
<dbReference type="UniPathway" id="UPA00232"/>
<dbReference type="EMBL" id="DSIN01000032">
    <property type="protein sequence ID" value="HEF27829.1"/>
    <property type="molecule type" value="Genomic_DNA"/>
</dbReference>
<dbReference type="GO" id="GO:0006744">
    <property type="term" value="P:ubiquinone biosynthetic process"/>
    <property type="evidence" value="ECO:0007669"/>
    <property type="project" value="UniProtKB-UniPathway"/>
</dbReference>
<dbReference type="NCBIfam" id="TIGR01982">
    <property type="entry name" value="UbiB"/>
    <property type="match status" value="1"/>
</dbReference>
<comment type="similarity">
    <text evidence="2">Belongs to the protein kinase superfamily. ADCK protein kinase family.</text>
</comment>
<keyword evidence="5 13" id="KW-0808">Transferase</keyword>
<evidence type="ECO:0000256" key="3">
    <source>
        <dbReference type="ARBA" id="ARBA00022475"/>
    </source>
</evidence>
<protein>
    <recommendedName>
        <fullName evidence="13">Probable protein kinase UbiB</fullName>
        <ecNumber evidence="13">2.7.-.-</ecNumber>
    </recommendedName>
    <alternativeName>
        <fullName evidence="13">Ubiquinone biosynthesis protein UbiB</fullName>
    </alternativeName>
</protein>
<feature type="binding site" evidence="13">
    <location>
        <begin position="131"/>
        <end position="139"/>
    </location>
    <ligand>
        <name>ATP</name>
        <dbReference type="ChEBI" id="CHEBI:30616"/>
    </ligand>
</feature>
<dbReference type="InterPro" id="IPR010232">
    <property type="entry name" value="UbiB"/>
</dbReference>
<keyword evidence="8 13" id="KW-0547">Nucleotide-binding</keyword>
<dbReference type="InterPro" id="IPR045308">
    <property type="entry name" value="UbiB_bact"/>
</dbReference>
<evidence type="ECO:0000256" key="2">
    <source>
        <dbReference type="ARBA" id="ARBA00009670"/>
    </source>
</evidence>
<dbReference type="InterPro" id="IPR004147">
    <property type="entry name" value="ABC1_dom"/>
</dbReference>
<dbReference type="GO" id="GO:0005886">
    <property type="term" value="C:plasma membrane"/>
    <property type="evidence" value="ECO:0007669"/>
    <property type="project" value="UniProtKB-SubCell"/>
</dbReference>
<keyword evidence="9 13" id="KW-0418">Kinase</keyword>
<dbReference type="Pfam" id="PF03109">
    <property type="entry name" value="ABC1"/>
    <property type="match status" value="1"/>
</dbReference>
<dbReference type="InterPro" id="IPR050154">
    <property type="entry name" value="UbiB_kinase"/>
</dbReference>
<feature type="transmembrane region" description="Helical" evidence="13">
    <location>
        <begin position="520"/>
        <end position="537"/>
    </location>
</feature>
<evidence type="ECO:0000256" key="7">
    <source>
        <dbReference type="ARBA" id="ARBA00022692"/>
    </source>
</evidence>
<organism evidence="15">
    <name type="scientific">Pseudomonas graminis</name>
    <dbReference type="NCBI Taxonomy" id="158627"/>
    <lineage>
        <taxon>Bacteria</taxon>
        <taxon>Pseudomonadati</taxon>
        <taxon>Pseudomonadota</taxon>
        <taxon>Gammaproteobacteria</taxon>
        <taxon>Pseudomonadales</taxon>
        <taxon>Pseudomonadaceae</taxon>
        <taxon>Pseudomonas</taxon>
    </lineage>
</organism>
<sequence>MSLLAVRRLFRIQRVVIRYRLDDLLFALPLPWWLLAVRFVLPWRWLPRRKNELSRGARLRLALQDLGPIFIKFGQLLSTRRDLLPEDVADELMMLQDRVPPFDSAKAVALIESQLGAKISEVFSRFDVAPLASASVAQVHAARLKTGEEVVVKVVRPGLKPIIGSDLAWLFILAKIAERVSADARLLHPVAVVADYEKTIYDELDLLREAANSSQLRRNFEGSTMLYVPQVYWDWCRPKVLVMERIYGVQVTDLATLADQRTDMKKLAERGVELFFTQVFRDSFFHADMHPGNIFVSTVTPWDPQYIAIDCGIVGSLTPEDQDYLARNLFAFFKRDYRRVAQLHIDSGWVPAETKLNEFEAAIRTVCEPIFEKPLKDISFGQVLMRLFQTARRFNMEVQPQLVLLQKTLLNIEGLGRQLYPELDLWATAQPFLERWMRERVSPKTLLGNLQSQVEQIPHLANMTRDLLERLSQPHRHDPPPPYRRDGDHWALRLLGAGLLAGGVLLAITHTQTGAALNTLSAWPALLMLAAGVYLVVRR</sequence>
<keyword evidence="6 13" id="KW-0831">Ubiquinone biosynthesis</keyword>
<evidence type="ECO:0000256" key="4">
    <source>
        <dbReference type="ARBA" id="ARBA00022519"/>
    </source>
</evidence>
<keyword evidence="7 13" id="KW-0812">Transmembrane</keyword>
<comment type="similarity">
    <text evidence="13">Belongs to the ABC1 family. UbiB subfamily.</text>
</comment>
<evidence type="ECO:0000256" key="8">
    <source>
        <dbReference type="ARBA" id="ARBA00022741"/>
    </source>
</evidence>
<reference evidence="15" key="1">
    <citation type="journal article" date="2020" name="mSystems">
        <title>Genome- and Community-Level Interaction Insights into Carbon Utilization and Element Cycling Functions of Hydrothermarchaeota in Hydrothermal Sediment.</title>
        <authorList>
            <person name="Zhou Z."/>
            <person name="Liu Y."/>
            <person name="Xu W."/>
            <person name="Pan J."/>
            <person name="Luo Z.H."/>
            <person name="Li M."/>
        </authorList>
    </citation>
    <scope>NUCLEOTIDE SEQUENCE [LARGE SCALE GENOMIC DNA]</scope>
    <source>
        <strain evidence="15">SpSt-200</strain>
    </source>
</reference>
<comment type="caution">
    <text evidence="13">Lacks conserved residue(s) required for the propagation of feature annotation.</text>
</comment>
<dbReference type="SUPFAM" id="SSF56112">
    <property type="entry name" value="Protein kinase-like (PK-like)"/>
    <property type="match status" value="1"/>
</dbReference>
<feature type="active site" description="Proton acceptor" evidence="13">
    <location>
        <position position="288"/>
    </location>
</feature>
<evidence type="ECO:0000256" key="9">
    <source>
        <dbReference type="ARBA" id="ARBA00022777"/>
    </source>
</evidence>
<evidence type="ECO:0000256" key="6">
    <source>
        <dbReference type="ARBA" id="ARBA00022688"/>
    </source>
</evidence>
<gene>
    <name evidence="13 15" type="primary">ubiB</name>
    <name evidence="15" type="ORF">ENP23_18925</name>
</gene>
<keyword evidence="11 13" id="KW-1133">Transmembrane helix</keyword>
<feature type="binding site" evidence="13">
    <location>
        <position position="153"/>
    </location>
    <ligand>
        <name>ATP</name>
        <dbReference type="ChEBI" id="CHEBI:30616"/>
    </ligand>
</feature>
<keyword evidence="15" id="KW-0830">Ubiquinone</keyword>
<proteinExistence type="inferred from homology"/>
<keyword evidence="4" id="KW-0997">Cell inner membrane</keyword>
<name>A0A7C1WU32_9PSED</name>
<comment type="function">
    <text evidence="13">Is probably a protein kinase regulator of UbiI activity which is involved in aerobic coenzyme Q (ubiquinone) biosynthesis.</text>
</comment>
<dbReference type="PANTHER" id="PTHR10566">
    <property type="entry name" value="CHAPERONE-ACTIVITY OF BC1 COMPLEX CABC1 -RELATED"/>
    <property type="match status" value="1"/>
</dbReference>
<dbReference type="PANTHER" id="PTHR10566:SF113">
    <property type="entry name" value="PROTEIN ACTIVITY OF BC1 COMPLEX KINASE 7, CHLOROPLASTIC"/>
    <property type="match status" value="1"/>
</dbReference>
<evidence type="ECO:0000259" key="14">
    <source>
        <dbReference type="Pfam" id="PF03109"/>
    </source>
</evidence>
<feature type="transmembrane region" description="Helical" evidence="13">
    <location>
        <begin position="490"/>
        <end position="508"/>
    </location>
</feature>
<evidence type="ECO:0000256" key="12">
    <source>
        <dbReference type="ARBA" id="ARBA00023136"/>
    </source>
</evidence>
<dbReference type="NCBIfam" id="NF003404">
    <property type="entry name" value="PRK04750.1"/>
    <property type="match status" value="1"/>
</dbReference>
<keyword evidence="3 13" id="KW-1003">Cell membrane</keyword>
<dbReference type="GO" id="GO:0004672">
    <property type="term" value="F:protein kinase activity"/>
    <property type="evidence" value="ECO:0007669"/>
    <property type="project" value="UniProtKB-UniRule"/>
</dbReference>
<accession>A0A7C1WU32</accession>
<dbReference type="GO" id="GO:0005524">
    <property type="term" value="F:ATP binding"/>
    <property type="evidence" value="ECO:0007669"/>
    <property type="project" value="UniProtKB-KW"/>
</dbReference>
<comment type="caution">
    <text evidence="15">The sequence shown here is derived from an EMBL/GenBank/DDBJ whole genome shotgun (WGS) entry which is preliminary data.</text>
</comment>
<dbReference type="GO" id="GO:0010795">
    <property type="term" value="P:regulation of ubiquinone biosynthetic process"/>
    <property type="evidence" value="ECO:0007669"/>
    <property type="project" value="UniProtKB-UniRule"/>
</dbReference>
<comment type="subcellular location">
    <subcellularLocation>
        <location evidence="13">Cell membrane</location>
        <topology evidence="13">Multi-pass membrane protein</topology>
    </subcellularLocation>
</comment>
<evidence type="ECO:0000256" key="13">
    <source>
        <dbReference type="HAMAP-Rule" id="MF_00414"/>
    </source>
</evidence>
<dbReference type="InterPro" id="IPR011009">
    <property type="entry name" value="Kinase-like_dom_sf"/>
</dbReference>
<comment type="pathway">
    <text evidence="1 13">Cofactor biosynthesis; ubiquinone biosynthesis [regulation].</text>
</comment>
<evidence type="ECO:0000256" key="10">
    <source>
        <dbReference type="ARBA" id="ARBA00022840"/>
    </source>
</evidence>
<evidence type="ECO:0000313" key="15">
    <source>
        <dbReference type="EMBL" id="HEF27829.1"/>
    </source>
</evidence>
<keyword evidence="12 13" id="KW-0472">Membrane</keyword>
<feature type="domain" description="ABC1 atypical kinase-like" evidence="14">
    <location>
        <begin position="95"/>
        <end position="343"/>
    </location>
</feature>
<evidence type="ECO:0000256" key="5">
    <source>
        <dbReference type="ARBA" id="ARBA00022679"/>
    </source>
</evidence>
<dbReference type="EC" id="2.7.-.-" evidence="13"/>